<organism evidence="1 2">
    <name type="scientific">Meloidogyne graminicola</name>
    <dbReference type="NCBI Taxonomy" id="189291"/>
    <lineage>
        <taxon>Eukaryota</taxon>
        <taxon>Metazoa</taxon>
        <taxon>Ecdysozoa</taxon>
        <taxon>Nematoda</taxon>
        <taxon>Chromadorea</taxon>
        <taxon>Rhabditida</taxon>
        <taxon>Tylenchina</taxon>
        <taxon>Tylenchomorpha</taxon>
        <taxon>Tylenchoidea</taxon>
        <taxon>Meloidogynidae</taxon>
        <taxon>Meloidogyninae</taxon>
        <taxon>Meloidogyne</taxon>
    </lineage>
</organism>
<feature type="non-terminal residue" evidence="1">
    <location>
        <position position="399"/>
    </location>
</feature>
<proteinExistence type="predicted"/>
<name>A0A8S9ZEW4_9BILA</name>
<evidence type="ECO:0000313" key="2">
    <source>
        <dbReference type="Proteomes" id="UP000605970"/>
    </source>
</evidence>
<dbReference type="SUPFAM" id="SSF53756">
    <property type="entry name" value="UDP-Glycosyltransferase/glycogen phosphorylase"/>
    <property type="match status" value="1"/>
</dbReference>
<dbReference type="OrthoDB" id="5835829at2759"/>
<dbReference type="Proteomes" id="UP000605970">
    <property type="component" value="Unassembled WGS sequence"/>
</dbReference>
<dbReference type="EMBL" id="JABEBT010000121">
    <property type="protein sequence ID" value="KAF7631027.1"/>
    <property type="molecule type" value="Genomic_DNA"/>
</dbReference>
<evidence type="ECO:0000313" key="1">
    <source>
        <dbReference type="EMBL" id="KAF7631027.1"/>
    </source>
</evidence>
<gene>
    <name evidence="1" type="ORF">Mgra_00008734</name>
</gene>
<accession>A0A8S9ZEW4</accession>
<feature type="non-terminal residue" evidence="1">
    <location>
        <position position="1"/>
    </location>
</feature>
<comment type="caution">
    <text evidence="1">The sequence shown here is derived from an EMBL/GenBank/DDBJ whole genome shotgun (WGS) entry which is preliminary data.</text>
</comment>
<dbReference type="Gene3D" id="3.40.50.2000">
    <property type="entry name" value="Glycogen Phosphorylase B"/>
    <property type="match status" value="1"/>
</dbReference>
<sequence>GIVSSYLRGEGINNSKEEFLQREGKQPLIEKEIKGEGSEIKDFEEFVEINKLLKRGLIICSDLFYSPLKLYKLIANILSKKYQVDLIVYTKENRSSKMLNKNLQIIYLPINKDNLNERTIKYYGIDRAYNEFIESNEYFLIGIYKEIFNNDKILINNYEIGIYEWINQRIKQKVYSFGIAEFSQMAGAFAIFEALKIKNTFDILTLNIALPGDWEEGAEIWEEGSERYNKNVYVHESINDQFKNNLEENYENYYIKLFKKRNIYIKKMPSNFIKLFKKIKYHFVNQNIHGIFKQFPLHKKIFSCVVLVTFGTVKISGGLNINHIEIMFNEFIKYNYCKFKIRIDTKLLKKEYPPNLEITNTKLKQQKILFEKNTKLFISHCGQHSLTEKLLKFLTLLTI</sequence>
<keyword evidence="2" id="KW-1185">Reference proteome</keyword>
<dbReference type="AlphaFoldDB" id="A0A8S9ZEW4"/>
<protein>
    <submittedName>
        <fullName evidence="1">Uncharacterized protein</fullName>
    </submittedName>
</protein>
<reference evidence="1" key="1">
    <citation type="journal article" date="2020" name="Ecol. Evol.">
        <title>Genome structure and content of the rice root-knot nematode (Meloidogyne graminicola).</title>
        <authorList>
            <person name="Phan N.T."/>
            <person name="Danchin E.G.J."/>
            <person name="Klopp C."/>
            <person name="Perfus-Barbeoch L."/>
            <person name="Kozlowski D.K."/>
            <person name="Koutsovoulos G.D."/>
            <person name="Lopez-Roques C."/>
            <person name="Bouchez O."/>
            <person name="Zahm M."/>
            <person name="Besnard G."/>
            <person name="Bellafiore S."/>
        </authorList>
    </citation>
    <scope>NUCLEOTIDE SEQUENCE</scope>
    <source>
        <strain evidence="1">VN-18</strain>
    </source>
</reference>